<proteinExistence type="predicted"/>
<name>A0A7I4Y2C3_HAECO</name>
<feature type="compositionally biased region" description="Basic and acidic residues" evidence="1">
    <location>
        <begin position="2168"/>
        <end position="2180"/>
    </location>
</feature>
<dbReference type="PANTHER" id="PTHR14918">
    <property type="entry name" value="KICSTOR COMPLEX PROTEIN SZT2"/>
    <property type="match status" value="1"/>
</dbReference>
<feature type="region of interest" description="Disordered" evidence="1">
    <location>
        <begin position="1508"/>
        <end position="1527"/>
    </location>
</feature>
<feature type="compositionally biased region" description="Basic and acidic residues" evidence="1">
    <location>
        <begin position="2960"/>
        <end position="2989"/>
    </location>
</feature>
<dbReference type="Proteomes" id="UP000025227">
    <property type="component" value="Unplaced"/>
</dbReference>
<dbReference type="PANTHER" id="PTHR14918:SF3">
    <property type="entry name" value="KICSTOR COMPLEX PROTEIN SZT2"/>
    <property type="match status" value="1"/>
</dbReference>
<protein>
    <submittedName>
        <fullName evidence="3">Protein SZT2</fullName>
    </submittedName>
</protein>
<evidence type="ECO:0000313" key="2">
    <source>
        <dbReference type="Proteomes" id="UP000025227"/>
    </source>
</evidence>
<feature type="region of interest" description="Disordered" evidence="1">
    <location>
        <begin position="2957"/>
        <end position="2989"/>
    </location>
</feature>
<accession>A0A7I4Y2C3</accession>
<sequence>MSNGSGTGTMSNGYASSVKGMGNVRDAKEIFIYMHRNFRVSRNIRAHWLFDHLNKTVRIEESPGEGEYSNEMSVVGIIPMNGEPDDCVVGEDFRVCLDTKITYISRYYRHVFVLDLSPSTIVADEESNCCLHTKLLECLRLSMASVSKKFTIPGTRRTFSPQIYVSVCVFIPFLAFEQDLVLVQGILLTESNINSVLHTVTQKFNDLLNSLYVYSKGILQKWGTLRRRHRNKYDSACGDIECIGEYETTRTSSLCNDGSPNKVVNNVPMKPAPIHPRSIMDYVKGVWTVSAAEDENTTRNPLCDGYIHPEWALIFMLRLGLIAVQMMHENTQSNIIVITDAVCGMPDANALQQLLSQLRSYTVSCSFIQLQGRSRNEACFGHVASCELFHFLAMATFGVYIPNCRCAIGVDMNDIHEPLVYSEDEEEVDEDEYKPLNPFHRALLCWCFQNALQDNVHITNLVNEINPEFAQLYKNDVVRHRYIRSVYRSALHEILYIRLREGFTLKQVRLCNNDTRIMIVLSMPFRPLVFIDYTIIANWPSDKMSREDVTIDLVIQAPYNELKDLLSEGQFPNAVRQKLVKSLRNLIDDILEADRVLLHIHAFNSDPVFYTIPLGVSTKIPIFTLEDKAKEMSIFLGTEQENANTFVGFWSSLCQLNEKSWQKWVHMHAERVVLKSSNLPFNMFGLKSDVKIDCRTAEDKLHDLLREQSSFCLVQRQTYVTFVYGKDSNVPVYFYMVKVTLEAPCLILRTAFLGGISSIERRSVVDAFRRKLLDLRIVADGKETEALSVIRRPLERIMIRYRSIPKDLLTIVRVREDEAMEDPKLLILHNAISKYLECRRRIWSLPQLNVTSDRTTRVVAEYILSVLMQRRLQEGFRVAWTHEGIVGFCRQVIVQSGPALQQYVIFPPTKAGLKMSFDRERMPSLSETWTQLQIGRSGHSPTHSLYRKSSRIQQATALSQLSATKRLQPDETFGRVSDSRPVALIAESWSEPCAICESKVVQSPTAAGDDELVSVLFTVDQLLRMCHMPANGPITLKVSSRTLDSPHVTKTVSGCVSVVHQPFDLPKLVLRSERCLVILPAVEHALDLLLSAIHDELASCFDTCLAVEDESFWAQVAPMIRLEQDYDTELPGMVCRVYMREESPWVLSVVVVPMAAESIEVLDAIPLLFCLCDEPLLAADLGKRNSPPPERILDRRYSCSPSAKSQDEEKEIAVPSIEWVSTTRCLDVLRENYKPGCLSSVISDVDETVINKAVVSALYTAVKNGIIMDQAVVRSILDEQCECVSLEVSGLARSLNTFCSHLNVEGHRHSKTSYCGESKAQLNFSNMLRGTFKQVPGLPYFYYTPQRKESEGRFPGKCELAFFEGLFSDQTARGCDTAISDRRLSDARTAEDTISSTGSLRRNDRPVDQFRLRHALNAEKENGKFRNGDDKQSRALGYGRDYPLFIYFMCSVEYPDRSMDTFPVTFLPTCIKEVLRGGVGQADSKIDVKSIVVRLDLYVMTWPSEKVKKTHPQDDSDTDTDEDTHTQRQMRFLEKMPKKERMVIGELMNRLNRLVELEMVLMDSRKLEITEEKIRKISAYIDHEYTREKAFKTGQVETRLRRCPLVIQSPEAVNRLKARLNQMHLEYCVMRRVEGSNLYYCCQVDDVQAFERYSRQNSGSKNDGSDTSDILRKDQLFDFWVILIIDDSIKLQFCQRENGCHYRIFDLAWRKCRQTIRVVNQEMLLSRMFELRECDSLLMTDVHDSISIHDGSLDRSNTSSVSEDQEVDTHIAHGARFTFPPGYFACPLQKKLWFEIHPRLRLPRGSGRDPLAAGCDALRMSLERFSIRNRPNTYVVRESNGSVSYMQLHTSIETFNASLKRHRINVKKRKETKEVERFKTHVLLAVYGVDHPGREICEVLSDCLQKRLDQVILSQLIDTLAKNTQTRLDSADVQFLQRDPVSPAGVFNYSIPNAMSQFLQPLSYYTHQHMQAVMPSARYKEDYGSGGTCVGERSVFQPLPFSGKHPDSYVPIFYLLVKSPQEGTRSTGIAAIELRFVTGSGEMASLTTGRLNISTHLSLAPTFCNVEEREMSYREMTRTIRCEQLKEMPGVCAFAQVAVWQAGDVDLTLLEDQLRHVVQLGMCDVVTEFGILNLNVIEVGAQLPVSPGVHISPHSKSVSSAKTPTSTSERRQQLRKRDSSDALPVASTPGLPTDSSVRSKGTSVFSFETRRGSFTSELDRMSVDYVLPASNRSPDFVNPTFVSTAGPWFDYVVDEYSGNPPSYITEKGERYTSVLRHSWMFDCKQTVNKALREIVDRVLEQVRNVDAIYPDRVQIFEPSPRLGEPAPLSSTSSTSSTTATKSNRERRYEAAPLSVQYCMSADIGRDPYDCDMPDALVICQEMQVAIETQRFGFEPVGACPETLLRLNNSVSKELFLPCTEEGHFVPRRRIMYGTVYGEKLTLYFYNFMPSLSASLMNMVARATSWYNSRARLVREIGLHKMGITYLSPLEYFQSPTDNPYLVLVWRHPDELLDKDYPPDDLQITAIDALPKGYSASLFRLYRRPDIPHLLLNRSPCLIQDQLEQMRQIRKNTREQLNMVRAFSTVHELLLSGRNKLAESDLEKLRSVSKLVHFVETPVLFFQKWRRNIAEVRQVRATVELDPRKTKIPTGPSSLAPGTRQRANTLSVPPSAPAPFRIRSDIDDDDPCQAKILYLLMGDYVAYLSSLGLQLLKVTNLERRSEERRMYTINYPQGCKHAPYVVMYKAAKGGVMLVTLSFTRPYFAFKLFIWHPTSLREAINKGDTCADSLRLIRELQQFKDIVISQCHLHSFTYDFHLRMLSRYLVGKDKMLFSPGYNTHAFLVDFLEYYGCRPPNARNCVYEERCTYALQHGVRGGDVWDHFLSCEKAYGWTVLKLKNSEERSTEQRRDDFMLVSSESTTSTDGSKELFRVVLRDRRHEREELHLLFYLIAVATDQTSPLEEERHREDSRQSEVGEFKNFEKKKEVPPVESVKDIEQMVNRINDDDADGSLSSRRRFSSGGHLQSSTTAALSINKPPNLVSDAESILNSPRCSEGFLKGAESDGDVHRVTVQGNAPRRHRKPAYNDDGTIPGEHVTYIHFLSTRQRILQKEVEDAVSQFSLQLTSCVKEAEFLCRRAIMWKQVLLPKTGRSAQQAAGLSSIFLGSNPNRSLDQWHQLRSVSHHETMEPSKLKTLISIVSQYYMESREPRLRELLEGSNCARLCRFLFARYGPDRCRFFEFPNSTEKCLIVTNPDLDAMFMIECVGETTPTLSVLLKEADLVEDTQDESKLFRQQRLDTAFDDLVACVTAFLWADLLQKPPGTH</sequence>
<evidence type="ECO:0000313" key="3">
    <source>
        <dbReference type="WBParaSite" id="HCON_00043310-00001"/>
    </source>
</evidence>
<dbReference type="InterPro" id="IPR033228">
    <property type="entry name" value="SZT2"/>
</dbReference>
<reference evidence="3" key="1">
    <citation type="submission" date="2020-12" db="UniProtKB">
        <authorList>
            <consortium name="WormBaseParasite"/>
        </authorList>
    </citation>
    <scope>IDENTIFICATION</scope>
    <source>
        <strain evidence="3">MHco3</strain>
    </source>
</reference>
<feature type="compositionally biased region" description="Low complexity" evidence="1">
    <location>
        <begin position="2329"/>
        <end position="2341"/>
    </location>
</feature>
<feature type="region of interest" description="Disordered" evidence="1">
    <location>
        <begin position="3002"/>
        <end position="3029"/>
    </location>
</feature>
<dbReference type="OrthoDB" id="43547at2759"/>
<dbReference type="OMA" id="IRMRAMY"/>
<feature type="region of interest" description="Disordered" evidence="1">
    <location>
        <begin position="2150"/>
        <end position="2199"/>
    </location>
</feature>
<evidence type="ECO:0000256" key="1">
    <source>
        <dbReference type="SAM" id="MobiDB-lite"/>
    </source>
</evidence>
<feature type="region of interest" description="Disordered" evidence="1">
    <location>
        <begin position="2318"/>
        <end position="2347"/>
    </location>
</feature>
<feature type="compositionally biased region" description="Polar residues" evidence="1">
    <location>
        <begin position="2154"/>
        <end position="2167"/>
    </location>
</feature>
<keyword evidence="2" id="KW-1185">Reference proteome</keyword>
<dbReference type="WBParaSite" id="HCON_00043310-00001">
    <property type="protein sequence ID" value="HCON_00043310-00001"/>
    <property type="gene ID" value="HCON_00043310"/>
</dbReference>
<organism evidence="2 3">
    <name type="scientific">Haemonchus contortus</name>
    <name type="common">Barber pole worm</name>
    <dbReference type="NCBI Taxonomy" id="6289"/>
    <lineage>
        <taxon>Eukaryota</taxon>
        <taxon>Metazoa</taxon>
        <taxon>Ecdysozoa</taxon>
        <taxon>Nematoda</taxon>
        <taxon>Chromadorea</taxon>
        <taxon>Rhabditida</taxon>
        <taxon>Rhabditina</taxon>
        <taxon>Rhabditomorpha</taxon>
        <taxon>Strongyloidea</taxon>
        <taxon>Trichostrongylidae</taxon>
        <taxon>Haemonchus</taxon>
    </lineage>
</organism>
<dbReference type="GO" id="GO:0005777">
    <property type="term" value="C:peroxisome"/>
    <property type="evidence" value="ECO:0007669"/>
    <property type="project" value="InterPro"/>
</dbReference>
<feature type="region of interest" description="Disordered" evidence="1">
    <location>
        <begin position="2643"/>
        <end position="2668"/>
    </location>
</feature>